<evidence type="ECO:0000256" key="4">
    <source>
        <dbReference type="ARBA" id="ARBA00022970"/>
    </source>
</evidence>
<dbReference type="PaxDb" id="1286170-RORB6_23070"/>
<keyword evidence="2" id="KW-1003">Cell membrane</keyword>
<dbReference type="GO" id="GO:0015171">
    <property type="term" value="F:amino acid transmembrane transporter activity"/>
    <property type="evidence" value="ECO:0007669"/>
    <property type="project" value="TreeGrafter"/>
</dbReference>
<reference evidence="7 8" key="1">
    <citation type="submission" date="2017-07" db="EMBL/GenBank/DDBJ databases">
        <title>Raoultella ornithinolytica strain HH3 draft genome.</title>
        <authorList>
            <person name="Duceppe M.-O."/>
            <person name="Huang H."/>
            <person name="Phipps-Todd B."/>
        </authorList>
    </citation>
    <scope>NUCLEOTIDE SEQUENCE [LARGE SCALE GENOMIC DNA]</scope>
    <source>
        <strain evidence="7 8">HH3</strain>
    </source>
</reference>
<name>A0A1Y6GGU4_RAOOR</name>
<keyword evidence="5" id="KW-1133">Transmembrane helix</keyword>
<comment type="subcellular location">
    <subcellularLocation>
        <location evidence="1">Cell membrane</location>
        <topology evidence="1">Multi-pass membrane protein</topology>
    </subcellularLocation>
</comment>
<dbReference type="Proteomes" id="UP000229713">
    <property type="component" value="Unassembled WGS sequence"/>
</dbReference>
<keyword evidence="3" id="KW-0812">Transmembrane</keyword>
<dbReference type="GeneID" id="93752383"/>
<dbReference type="GO" id="GO:0005886">
    <property type="term" value="C:plasma membrane"/>
    <property type="evidence" value="ECO:0007669"/>
    <property type="project" value="UniProtKB-SubCell"/>
</dbReference>
<dbReference type="PANTHER" id="PTHR30086:SF20">
    <property type="entry name" value="ARGININE EXPORTER PROTEIN ARGO-RELATED"/>
    <property type="match status" value="1"/>
</dbReference>
<dbReference type="AlphaFoldDB" id="A0A1Y6GGU4"/>
<dbReference type="Pfam" id="PF01810">
    <property type="entry name" value="LysE"/>
    <property type="match status" value="1"/>
</dbReference>
<dbReference type="InterPro" id="IPR001123">
    <property type="entry name" value="LeuE-type"/>
</dbReference>
<evidence type="ECO:0000256" key="5">
    <source>
        <dbReference type="ARBA" id="ARBA00022989"/>
    </source>
</evidence>
<evidence type="ECO:0000256" key="2">
    <source>
        <dbReference type="ARBA" id="ARBA00022475"/>
    </source>
</evidence>
<evidence type="ECO:0000313" key="8">
    <source>
        <dbReference type="Proteomes" id="UP000229713"/>
    </source>
</evidence>
<evidence type="ECO:0000313" key="7">
    <source>
        <dbReference type="EMBL" id="PIK82200.1"/>
    </source>
</evidence>
<sequence>MEMSFIAGFWVVSFLLIITPGADWAYTISAGIHGQRVLPAVIGLMSGHLLAAIIVIAGIGVAVTGHPLVLSLITLLGAAYLLWLGIAILRHPTTPDAATQQAGSWNRWALKGLCISGLNPKVFLLFLALLPQFTDPEGRWPVALQMSALGSIHLLTCTLIYFLVGYGSKRLLTHRPEVARRVSMTSGAMMVAIAILLFYSQLK</sequence>
<gene>
    <name evidence="7" type="ORF">CFY86_22900</name>
</gene>
<keyword evidence="4" id="KW-0029">Amino-acid transport</keyword>
<keyword evidence="4" id="KW-0813">Transport</keyword>
<comment type="caution">
    <text evidence="7">The sequence shown here is derived from an EMBL/GenBank/DDBJ whole genome shotgun (WGS) entry which is preliminary data.</text>
</comment>
<dbReference type="eggNOG" id="COG1280">
    <property type="taxonomic scope" value="Bacteria"/>
</dbReference>
<protein>
    <submittedName>
        <fullName evidence="7">LysE family translocator</fullName>
    </submittedName>
</protein>
<dbReference type="RefSeq" id="WP_032690846.1">
    <property type="nucleotide sequence ID" value="NZ_ABDFAB020000010.1"/>
</dbReference>
<organism evidence="7 8">
    <name type="scientific">Raoultella ornithinolytica</name>
    <name type="common">Klebsiella ornithinolytica</name>
    <dbReference type="NCBI Taxonomy" id="54291"/>
    <lineage>
        <taxon>Bacteria</taxon>
        <taxon>Pseudomonadati</taxon>
        <taxon>Pseudomonadota</taxon>
        <taxon>Gammaproteobacteria</taxon>
        <taxon>Enterobacterales</taxon>
        <taxon>Enterobacteriaceae</taxon>
        <taxon>Klebsiella/Raoultella group</taxon>
        <taxon>Raoultella</taxon>
    </lineage>
</organism>
<accession>A0A1Y6GGU4</accession>
<keyword evidence="6" id="KW-0472">Membrane</keyword>
<evidence type="ECO:0000256" key="6">
    <source>
        <dbReference type="ARBA" id="ARBA00023136"/>
    </source>
</evidence>
<evidence type="ECO:0000256" key="3">
    <source>
        <dbReference type="ARBA" id="ARBA00022692"/>
    </source>
</evidence>
<evidence type="ECO:0000256" key="1">
    <source>
        <dbReference type="ARBA" id="ARBA00004651"/>
    </source>
</evidence>
<dbReference type="PANTHER" id="PTHR30086">
    <property type="entry name" value="ARGININE EXPORTER PROTEIN ARGO"/>
    <property type="match status" value="1"/>
</dbReference>
<proteinExistence type="predicted"/>
<dbReference type="EMBL" id="NKYI01000029">
    <property type="protein sequence ID" value="PIK82200.1"/>
    <property type="molecule type" value="Genomic_DNA"/>
</dbReference>